<dbReference type="EMBL" id="CAAALY010257776">
    <property type="protein sequence ID" value="VEL38384.1"/>
    <property type="molecule type" value="Genomic_DNA"/>
</dbReference>
<comment type="caution">
    <text evidence="1">The sequence shown here is derived from an EMBL/GenBank/DDBJ whole genome shotgun (WGS) entry which is preliminary data.</text>
</comment>
<reference evidence="1" key="1">
    <citation type="submission" date="2018-11" db="EMBL/GenBank/DDBJ databases">
        <authorList>
            <consortium name="Pathogen Informatics"/>
        </authorList>
    </citation>
    <scope>NUCLEOTIDE SEQUENCE</scope>
</reference>
<dbReference type="Proteomes" id="UP000784294">
    <property type="component" value="Unassembled WGS sequence"/>
</dbReference>
<feature type="non-terminal residue" evidence="1">
    <location>
        <position position="1"/>
    </location>
</feature>
<name>A0A448XJT8_9PLAT</name>
<evidence type="ECO:0000313" key="2">
    <source>
        <dbReference type="Proteomes" id="UP000784294"/>
    </source>
</evidence>
<organism evidence="1 2">
    <name type="scientific">Protopolystoma xenopodis</name>
    <dbReference type="NCBI Taxonomy" id="117903"/>
    <lineage>
        <taxon>Eukaryota</taxon>
        <taxon>Metazoa</taxon>
        <taxon>Spiralia</taxon>
        <taxon>Lophotrochozoa</taxon>
        <taxon>Platyhelminthes</taxon>
        <taxon>Monogenea</taxon>
        <taxon>Polyopisthocotylea</taxon>
        <taxon>Polystomatidea</taxon>
        <taxon>Polystomatidae</taxon>
        <taxon>Protopolystoma</taxon>
    </lineage>
</organism>
<accession>A0A448XJT8</accession>
<dbReference type="AlphaFoldDB" id="A0A448XJT8"/>
<keyword evidence="2" id="KW-1185">Reference proteome</keyword>
<sequence length="175" mass="19937">NVLFSLTYATLHTVSERLSSVAYATINCRHGNCRQPRQCIASSRAMWLGLLWRRLPDADHSRRGSLNVLLHGGIRGWKVLSQLPREASFLNDNPNWCSLSHDNWSICLGGNVFRADNQRKAPNQEKVFRFTIVVLTCIWSVSVRLKECRRRLVSPEHSISFGCGEKVPRFRASSD</sequence>
<proteinExistence type="predicted"/>
<protein>
    <submittedName>
        <fullName evidence="1">Uncharacterized protein</fullName>
    </submittedName>
</protein>
<evidence type="ECO:0000313" key="1">
    <source>
        <dbReference type="EMBL" id="VEL38384.1"/>
    </source>
</evidence>
<gene>
    <name evidence="1" type="ORF">PXEA_LOCUS31824</name>
</gene>